<feature type="transmembrane region" description="Helical" evidence="1">
    <location>
        <begin position="44"/>
        <end position="62"/>
    </location>
</feature>
<dbReference type="Proteomes" id="UP000005744">
    <property type="component" value="Unassembled WGS sequence"/>
</dbReference>
<dbReference type="eggNOG" id="COG1266">
    <property type="taxonomic scope" value="Bacteria"/>
</dbReference>
<evidence type="ECO:0000313" key="3">
    <source>
        <dbReference type="EMBL" id="EIJ41120.1"/>
    </source>
</evidence>
<feature type="transmembrane region" description="Helical" evidence="1">
    <location>
        <begin position="83"/>
        <end position="102"/>
    </location>
</feature>
<keyword evidence="3" id="KW-0378">Hydrolase</keyword>
<dbReference type="InterPro" id="IPR003675">
    <property type="entry name" value="Rce1/LyrA-like_dom"/>
</dbReference>
<protein>
    <submittedName>
        <fullName evidence="3">CAAX amino terminal protease family</fullName>
    </submittedName>
</protein>
<proteinExistence type="predicted"/>
<feature type="transmembrane region" description="Helical" evidence="1">
    <location>
        <begin position="12"/>
        <end position="32"/>
    </location>
</feature>
<accession>I3CBX7</accession>
<name>I3CBX7_9GAMM</name>
<keyword evidence="3" id="KW-0645">Protease</keyword>
<feature type="transmembrane region" description="Helical" evidence="1">
    <location>
        <begin position="237"/>
        <end position="260"/>
    </location>
</feature>
<evidence type="ECO:0000259" key="2">
    <source>
        <dbReference type="Pfam" id="PF02517"/>
    </source>
</evidence>
<evidence type="ECO:0000256" key="1">
    <source>
        <dbReference type="SAM" id="Phobius"/>
    </source>
</evidence>
<evidence type="ECO:0000313" key="4">
    <source>
        <dbReference type="Proteomes" id="UP000005744"/>
    </source>
</evidence>
<keyword evidence="1" id="KW-0472">Membrane</keyword>
<dbReference type="PANTHER" id="PTHR36435">
    <property type="entry name" value="SLR1288 PROTEIN"/>
    <property type="match status" value="1"/>
</dbReference>
<dbReference type="GO" id="GO:0004175">
    <property type="term" value="F:endopeptidase activity"/>
    <property type="evidence" value="ECO:0007669"/>
    <property type="project" value="UniProtKB-ARBA"/>
</dbReference>
<dbReference type="RefSeq" id="WP_002682749.1">
    <property type="nucleotide sequence ID" value="NZ_JH600070.1"/>
</dbReference>
<keyword evidence="1" id="KW-0812">Transmembrane</keyword>
<dbReference type="OrthoDB" id="6637383at2"/>
<keyword evidence="1" id="KW-1133">Transmembrane helix</keyword>
<feature type="transmembrane region" description="Helical" evidence="1">
    <location>
        <begin position="204"/>
        <end position="225"/>
    </location>
</feature>
<dbReference type="GO" id="GO:0006508">
    <property type="term" value="P:proteolysis"/>
    <property type="evidence" value="ECO:0007669"/>
    <property type="project" value="UniProtKB-KW"/>
</dbReference>
<organism evidence="3 4">
    <name type="scientific">Beggiatoa alba B18LD</name>
    <dbReference type="NCBI Taxonomy" id="395493"/>
    <lineage>
        <taxon>Bacteria</taxon>
        <taxon>Pseudomonadati</taxon>
        <taxon>Pseudomonadota</taxon>
        <taxon>Gammaproteobacteria</taxon>
        <taxon>Thiotrichales</taxon>
        <taxon>Thiotrichaceae</taxon>
        <taxon>Beggiatoa</taxon>
    </lineage>
</organism>
<feature type="transmembrane region" description="Helical" evidence="1">
    <location>
        <begin position="166"/>
        <end position="197"/>
    </location>
</feature>
<keyword evidence="4" id="KW-1185">Reference proteome</keyword>
<dbReference type="GO" id="GO:0080120">
    <property type="term" value="P:CAAX-box protein maturation"/>
    <property type="evidence" value="ECO:0007669"/>
    <property type="project" value="UniProtKB-ARBA"/>
</dbReference>
<dbReference type="EMBL" id="JH600070">
    <property type="protein sequence ID" value="EIJ41120.1"/>
    <property type="molecule type" value="Genomic_DNA"/>
</dbReference>
<feature type="domain" description="CAAX prenyl protease 2/Lysostaphin resistance protein A-like" evidence="2">
    <location>
        <begin position="134"/>
        <end position="216"/>
    </location>
</feature>
<reference evidence="3 4" key="1">
    <citation type="submission" date="2011-11" db="EMBL/GenBank/DDBJ databases">
        <title>Improved High-Quality Draft sequence of Beggiatoa alba B18lD.</title>
        <authorList>
            <consortium name="US DOE Joint Genome Institute"/>
            <person name="Lucas S."/>
            <person name="Han J."/>
            <person name="Lapidus A."/>
            <person name="Cheng J.-F."/>
            <person name="Goodwin L."/>
            <person name="Pitluck S."/>
            <person name="Peters L."/>
            <person name="Mikhailova N."/>
            <person name="Held B."/>
            <person name="Detter J.C."/>
            <person name="Han C."/>
            <person name="Tapia R."/>
            <person name="Land M."/>
            <person name="Hauser L."/>
            <person name="Kyrpides N."/>
            <person name="Ivanova N."/>
            <person name="Pagani I."/>
            <person name="Samuel K."/>
            <person name="Teske A."/>
            <person name="Mueller J."/>
            <person name="Woyke T."/>
        </authorList>
    </citation>
    <scope>NUCLEOTIDE SEQUENCE [LARGE SCALE GENOMIC DNA]</scope>
    <source>
        <strain evidence="3 4">B18LD</strain>
    </source>
</reference>
<sequence>MQQYTNFPDVWGAVLILFLQFTLQIILLVVFSGLEIDLQAGDPFWEGVLTLIPTVIIVSALLRYKRLDIQDFFHMSVVSIKSTLLVLGLPVALVALGSVILFNDLINLFLLYEPLTTEEIDAFERFTNSGFNSFMTIVLIAPVCEEMLFRGIFLRSFLYEYKPIEAIFLSSILFAFTHFSIYQLIPLFLLGMFWGWLYYRTRSLWTAILGHVLYNGFALMYDVLIDANAGDLPEDTIIFQSIFVHLFAFMLVGFGLLLLYRLLKLR</sequence>
<dbReference type="HOGENOM" id="CLU_1015153_0_0_6"/>
<gene>
    <name evidence="3" type="ORF">BegalDRAFT_0197</name>
</gene>
<dbReference type="STRING" id="395493.BegalDRAFT_0197"/>
<dbReference type="PANTHER" id="PTHR36435:SF1">
    <property type="entry name" value="CAAX AMINO TERMINAL PROTEASE FAMILY PROTEIN"/>
    <property type="match status" value="1"/>
</dbReference>
<dbReference type="InterPro" id="IPR052710">
    <property type="entry name" value="CAAX_protease"/>
</dbReference>
<dbReference type="Pfam" id="PF02517">
    <property type="entry name" value="Rce1-like"/>
    <property type="match status" value="1"/>
</dbReference>
<dbReference type="AlphaFoldDB" id="I3CBX7"/>